<gene>
    <name evidence="2" type="ORF">VKT23_019999</name>
</gene>
<feature type="region of interest" description="Disordered" evidence="1">
    <location>
        <begin position="1"/>
        <end position="112"/>
    </location>
</feature>
<name>A0ABR1IJZ7_9AGAR</name>
<accession>A0ABR1IJZ7</accession>
<feature type="compositionally biased region" description="Polar residues" evidence="1">
    <location>
        <begin position="34"/>
        <end position="45"/>
    </location>
</feature>
<feature type="compositionally biased region" description="Low complexity" evidence="1">
    <location>
        <begin position="46"/>
        <end position="62"/>
    </location>
</feature>
<evidence type="ECO:0000313" key="2">
    <source>
        <dbReference type="EMBL" id="KAK7434812.1"/>
    </source>
</evidence>
<organism evidence="2 3">
    <name type="scientific">Marasmiellus scandens</name>
    <dbReference type="NCBI Taxonomy" id="2682957"/>
    <lineage>
        <taxon>Eukaryota</taxon>
        <taxon>Fungi</taxon>
        <taxon>Dikarya</taxon>
        <taxon>Basidiomycota</taxon>
        <taxon>Agaricomycotina</taxon>
        <taxon>Agaricomycetes</taxon>
        <taxon>Agaricomycetidae</taxon>
        <taxon>Agaricales</taxon>
        <taxon>Marasmiineae</taxon>
        <taxon>Omphalotaceae</taxon>
        <taxon>Marasmiellus</taxon>
    </lineage>
</organism>
<comment type="caution">
    <text evidence="2">The sequence shown here is derived from an EMBL/GenBank/DDBJ whole genome shotgun (WGS) entry which is preliminary data.</text>
</comment>
<feature type="compositionally biased region" description="Pro residues" evidence="1">
    <location>
        <begin position="92"/>
        <end position="104"/>
    </location>
</feature>
<reference evidence="2 3" key="1">
    <citation type="submission" date="2024-01" db="EMBL/GenBank/DDBJ databases">
        <title>A draft genome for the cacao thread blight pathogen Marasmiellus scandens.</title>
        <authorList>
            <person name="Baruah I.K."/>
            <person name="Leung J."/>
            <person name="Bukari Y."/>
            <person name="Amoako-Attah I."/>
            <person name="Meinhardt L.W."/>
            <person name="Bailey B.A."/>
            <person name="Cohen S.P."/>
        </authorList>
    </citation>
    <scope>NUCLEOTIDE SEQUENCE [LARGE SCALE GENOMIC DNA]</scope>
    <source>
        <strain evidence="2 3">GH-19</strain>
    </source>
</reference>
<sequence>MTDRHTRSQGPAPEISLPPTRRSTSLPPGRRSRTPASGTQTPASGTQTHTPPVSSTSQPQPQILTSLPFPLSPILDMSHTGEPETSTQNPEGPAPPTPNNPPATPVQNTPAPPTNLLLQPILMIGLKLNVRTVSSIIYIETQFRNNALRN</sequence>
<proteinExistence type="predicted"/>
<evidence type="ECO:0000313" key="3">
    <source>
        <dbReference type="Proteomes" id="UP001498398"/>
    </source>
</evidence>
<evidence type="ECO:0000256" key="1">
    <source>
        <dbReference type="SAM" id="MobiDB-lite"/>
    </source>
</evidence>
<dbReference type="Proteomes" id="UP001498398">
    <property type="component" value="Unassembled WGS sequence"/>
</dbReference>
<dbReference type="EMBL" id="JBANRG010000116">
    <property type="protein sequence ID" value="KAK7434812.1"/>
    <property type="molecule type" value="Genomic_DNA"/>
</dbReference>
<keyword evidence="3" id="KW-1185">Reference proteome</keyword>
<protein>
    <submittedName>
        <fullName evidence="2">Uncharacterized protein</fullName>
    </submittedName>
</protein>